<sequence length="320" mass="34345">MKRRNFGIGLSVLITALSANLAPAMAQSDYPDRSIDWIIMWSAGGGADTATRIFARYYAEELGQDITVQNVTGAAGSVGYMTARDAEPDGYTLTTALSDLPKYKPLGTPGIDVDDFDIIGSFAVEAPVLVAPTASDIETLEDFVTASQENPGELAIGVTNLGGIHHQPLILLGDALDLDFRVVAHDGTPQVNAALLGGHIDMISSFAQQSLGNVQSGDMRYIAYFGAERMEALPDVPTVSELGYDIIWEHSYGVATPKGASDEVKQTLQTALEAVRENPDFAADLEAAGLSLHVRGPEEYRAELLDTQVQMQRVVEIMQQ</sequence>
<dbReference type="PANTHER" id="PTHR42928">
    <property type="entry name" value="TRICARBOXYLATE-BINDING PROTEIN"/>
    <property type="match status" value="1"/>
</dbReference>
<dbReference type="PIRSF" id="PIRSF017082">
    <property type="entry name" value="YflP"/>
    <property type="match status" value="1"/>
</dbReference>
<comment type="similarity">
    <text evidence="1">Belongs to the UPF0065 (bug) family.</text>
</comment>
<dbReference type="EMBL" id="CP146275">
    <property type="protein sequence ID" value="WWT31833.1"/>
    <property type="molecule type" value="Genomic_DNA"/>
</dbReference>
<name>A0ABZ2HW27_9HYPH</name>
<evidence type="ECO:0000256" key="1">
    <source>
        <dbReference type="ARBA" id="ARBA00006987"/>
    </source>
</evidence>
<dbReference type="Proteomes" id="UP001369958">
    <property type="component" value="Chromosome"/>
</dbReference>
<organism evidence="3 4">
    <name type="scientific">Pelagibacterium nitratireducens</name>
    <dbReference type="NCBI Taxonomy" id="1046114"/>
    <lineage>
        <taxon>Bacteria</taxon>
        <taxon>Pseudomonadati</taxon>
        <taxon>Pseudomonadota</taxon>
        <taxon>Alphaproteobacteria</taxon>
        <taxon>Hyphomicrobiales</taxon>
        <taxon>Devosiaceae</taxon>
        <taxon>Pelagibacterium</taxon>
    </lineage>
</organism>
<dbReference type="SUPFAM" id="SSF53850">
    <property type="entry name" value="Periplasmic binding protein-like II"/>
    <property type="match status" value="1"/>
</dbReference>
<dbReference type="InterPro" id="IPR005064">
    <property type="entry name" value="BUG"/>
</dbReference>
<dbReference type="Gene3D" id="3.40.190.150">
    <property type="entry name" value="Bordetella uptake gene, domain 1"/>
    <property type="match status" value="1"/>
</dbReference>
<protein>
    <submittedName>
        <fullName evidence="3">Tripartite tricarboxylate transporter substrate binding protein</fullName>
    </submittedName>
</protein>
<dbReference type="Gene3D" id="3.40.190.10">
    <property type="entry name" value="Periplasmic binding protein-like II"/>
    <property type="match status" value="1"/>
</dbReference>
<dbReference type="InterPro" id="IPR042100">
    <property type="entry name" value="Bug_dom1"/>
</dbReference>
<dbReference type="CDD" id="cd07012">
    <property type="entry name" value="PBP2_Bug_TTT"/>
    <property type="match status" value="1"/>
</dbReference>
<reference evidence="3 4" key="1">
    <citation type="submission" date="2024-02" db="EMBL/GenBank/DDBJ databases">
        <title>Complete genome sequence of Pelagibacterium nitratireducens ZH15.</title>
        <authorList>
            <person name="Zhao L.H."/>
        </authorList>
    </citation>
    <scope>NUCLEOTIDE SEQUENCE [LARGE SCALE GENOMIC DNA]</scope>
    <source>
        <strain evidence="3 4">ZH15</strain>
    </source>
</reference>
<dbReference type="Pfam" id="PF03401">
    <property type="entry name" value="TctC"/>
    <property type="match status" value="1"/>
</dbReference>
<dbReference type="RefSeq" id="WP_338607294.1">
    <property type="nucleotide sequence ID" value="NZ_CP146275.1"/>
</dbReference>
<gene>
    <name evidence="3" type="ORF">V6617_12530</name>
</gene>
<evidence type="ECO:0000313" key="3">
    <source>
        <dbReference type="EMBL" id="WWT31833.1"/>
    </source>
</evidence>
<keyword evidence="4" id="KW-1185">Reference proteome</keyword>
<proteinExistence type="inferred from homology"/>
<evidence type="ECO:0000256" key="2">
    <source>
        <dbReference type="SAM" id="SignalP"/>
    </source>
</evidence>
<keyword evidence="2" id="KW-0732">Signal</keyword>
<dbReference type="PANTHER" id="PTHR42928:SF5">
    <property type="entry name" value="BLR1237 PROTEIN"/>
    <property type="match status" value="1"/>
</dbReference>
<evidence type="ECO:0000313" key="4">
    <source>
        <dbReference type="Proteomes" id="UP001369958"/>
    </source>
</evidence>
<feature type="chain" id="PRO_5045781511" evidence="2">
    <location>
        <begin position="27"/>
        <end position="320"/>
    </location>
</feature>
<accession>A0ABZ2HW27</accession>
<feature type="signal peptide" evidence="2">
    <location>
        <begin position="1"/>
        <end position="26"/>
    </location>
</feature>